<reference evidence="5 6" key="1">
    <citation type="submission" date="2013-08" db="EMBL/GenBank/DDBJ databases">
        <title>Gluconobacter thailandicus NBRC 3257 whole genome sequence.</title>
        <authorList>
            <person name="Matsutani M."/>
            <person name="Yakushi T."/>
            <person name="Matsushita K."/>
        </authorList>
    </citation>
    <scope>NUCLEOTIDE SEQUENCE [LARGE SCALE GENOMIC DNA]</scope>
    <source>
        <strain evidence="5 6">NBRC 3257</strain>
    </source>
</reference>
<dbReference type="PROSITE" id="PS00122">
    <property type="entry name" value="CARBOXYLESTERASE_B_1"/>
    <property type="match status" value="1"/>
</dbReference>
<dbReference type="InterPro" id="IPR002018">
    <property type="entry name" value="CarbesteraseB"/>
</dbReference>
<evidence type="ECO:0000313" key="5">
    <source>
        <dbReference type="EMBL" id="GAD27550.1"/>
    </source>
</evidence>
<evidence type="ECO:0000256" key="1">
    <source>
        <dbReference type="ARBA" id="ARBA00005964"/>
    </source>
</evidence>
<dbReference type="InterPro" id="IPR029058">
    <property type="entry name" value="AB_hydrolase_fold"/>
</dbReference>
<accession>A0ABQ0IZB5</accession>
<organism evidence="5 6">
    <name type="scientific">Gluconobacter thailandicus NBRC 3257</name>
    <dbReference type="NCBI Taxonomy" id="1381097"/>
    <lineage>
        <taxon>Bacteria</taxon>
        <taxon>Pseudomonadati</taxon>
        <taxon>Pseudomonadota</taxon>
        <taxon>Alphaproteobacteria</taxon>
        <taxon>Acetobacterales</taxon>
        <taxon>Acetobacteraceae</taxon>
        <taxon>Gluconobacter</taxon>
    </lineage>
</organism>
<dbReference type="Pfam" id="PF00135">
    <property type="entry name" value="COesterase"/>
    <property type="match status" value="1"/>
</dbReference>
<dbReference type="EMBL" id="BASM01000031">
    <property type="protein sequence ID" value="GAD27550.1"/>
    <property type="molecule type" value="Genomic_DNA"/>
</dbReference>
<dbReference type="PANTHER" id="PTHR11559">
    <property type="entry name" value="CARBOXYLESTERASE"/>
    <property type="match status" value="1"/>
</dbReference>
<dbReference type="Gene3D" id="3.40.50.1820">
    <property type="entry name" value="alpha/beta hydrolase"/>
    <property type="match status" value="1"/>
</dbReference>
<name>A0ABQ0IZB5_GLUTH</name>
<evidence type="ECO:0000313" key="6">
    <source>
        <dbReference type="Proteomes" id="UP000018209"/>
    </source>
</evidence>
<dbReference type="InterPro" id="IPR050309">
    <property type="entry name" value="Type-B_Carboxylest/Lipase"/>
</dbReference>
<dbReference type="SUPFAM" id="SSF53474">
    <property type="entry name" value="alpha/beta-Hydrolases"/>
    <property type="match status" value="1"/>
</dbReference>
<gene>
    <name evidence="5" type="ORF">NBRC3257_2549</name>
</gene>
<keyword evidence="2 3" id="KW-0378">Hydrolase</keyword>
<keyword evidence="6" id="KW-1185">Reference proteome</keyword>
<comment type="similarity">
    <text evidence="1 3">Belongs to the type-B carboxylesterase/lipase family.</text>
</comment>
<comment type="caution">
    <text evidence="5">The sequence shown here is derived from an EMBL/GenBank/DDBJ whole genome shotgun (WGS) entry which is preliminary data.</text>
</comment>
<evidence type="ECO:0000256" key="3">
    <source>
        <dbReference type="RuleBase" id="RU361235"/>
    </source>
</evidence>
<feature type="domain" description="Carboxylesterase type B" evidence="4">
    <location>
        <begin position="8"/>
        <end position="460"/>
    </location>
</feature>
<sequence>MKEPLMTQIKIESGTIEGFTENGILTFLSVPYAAPIVPGKRFAAPQDVTPWTGVRSAHHLGAVCPQIPTYGPVGKGATSTLDAGEDFLTLNIRSPAREGKAPVLVWLHGGGYAVGSGNEPLLQTGAFAASGIVEITLNYRLGALGFLSLDGAPENRGLLDIIKALEWVQKHIALFGGDPQRVTLAGRSAGGFAVSTLMAMPAAKGLFSRTMIQSGATPAVLPHKDARLTTQRFLKRLGQPSLQTLEEIPIHQLLAAQQEICNESYEQHDFTRDGRVTIVGIPFQPVIDAASLPLDPETAAAQGLVTQVPVMIGTTSAEYLSHSSVHSHLTFADTARLLDQRVQPLGVSGIDIVNRYRNALPHHDPLGIWRAVAGDLVFQNPTTRYALALSKFQPVHKYLFGGIGPNETGAAHGAELANVWWRKNYDRTILPVRYQDVDHEISRIIHNIWCEFISSKKIVQKKLNTYSTKNKYITYFKGREVFMEIDPFFERHLLWK</sequence>
<evidence type="ECO:0000256" key="2">
    <source>
        <dbReference type="ARBA" id="ARBA00022801"/>
    </source>
</evidence>
<evidence type="ECO:0000259" key="4">
    <source>
        <dbReference type="Pfam" id="PF00135"/>
    </source>
</evidence>
<dbReference type="Proteomes" id="UP000018209">
    <property type="component" value="Unassembled WGS sequence"/>
</dbReference>
<protein>
    <recommendedName>
        <fullName evidence="3">Carboxylic ester hydrolase</fullName>
        <ecNumber evidence="3">3.1.1.-</ecNumber>
    </recommendedName>
</protein>
<proteinExistence type="inferred from homology"/>
<dbReference type="EC" id="3.1.1.-" evidence="3"/>
<dbReference type="InterPro" id="IPR019826">
    <property type="entry name" value="Carboxylesterase_B_AS"/>
</dbReference>